<keyword evidence="2" id="KW-0472">Membrane</keyword>
<organism evidence="4 5">
    <name type="scientific">Leptospira wolbachii serovar Codice str. CDC</name>
    <dbReference type="NCBI Taxonomy" id="1218599"/>
    <lineage>
        <taxon>Bacteria</taxon>
        <taxon>Pseudomonadati</taxon>
        <taxon>Spirochaetota</taxon>
        <taxon>Spirochaetia</taxon>
        <taxon>Leptospirales</taxon>
        <taxon>Leptospiraceae</taxon>
        <taxon>Leptospira</taxon>
    </lineage>
</organism>
<evidence type="ECO:0000259" key="3">
    <source>
        <dbReference type="SMART" id="SM00331"/>
    </source>
</evidence>
<dbReference type="PANTHER" id="PTHR43156:SF2">
    <property type="entry name" value="STAGE II SPORULATION PROTEIN E"/>
    <property type="match status" value="1"/>
</dbReference>
<dbReference type="InterPro" id="IPR052016">
    <property type="entry name" value="Bact_Sigma-Reg"/>
</dbReference>
<dbReference type="AlphaFoldDB" id="R9A7I4"/>
<keyword evidence="5" id="KW-1185">Reference proteome</keyword>
<gene>
    <name evidence="4" type="ORF">LEP1GSC195_1320</name>
</gene>
<feature type="transmembrane region" description="Helical" evidence="2">
    <location>
        <begin position="23"/>
        <end position="41"/>
    </location>
</feature>
<evidence type="ECO:0000256" key="1">
    <source>
        <dbReference type="ARBA" id="ARBA00022801"/>
    </source>
</evidence>
<dbReference type="Gene3D" id="3.60.40.10">
    <property type="entry name" value="PPM-type phosphatase domain"/>
    <property type="match status" value="1"/>
</dbReference>
<dbReference type="SMART" id="SM00331">
    <property type="entry name" value="PP2C_SIG"/>
    <property type="match status" value="1"/>
</dbReference>
<dbReference type="Proteomes" id="UP000013984">
    <property type="component" value="Unassembled WGS sequence"/>
</dbReference>
<dbReference type="RefSeq" id="WP_015679929.1">
    <property type="nucleotide sequence ID" value="NZ_AOGZ02000008.1"/>
</dbReference>
<dbReference type="InterPro" id="IPR001932">
    <property type="entry name" value="PPM-type_phosphatase-like_dom"/>
</dbReference>
<dbReference type="EMBL" id="AOGZ02000008">
    <property type="protein sequence ID" value="EOQ97979.1"/>
    <property type="molecule type" value="Genomic_DNA"/>
</dbReference>
<dbReference type="PANTHER" id="PTHR43156">
    <property type="entry name" value="STAGE II SPORULATION PROTEIN E-RELATED"/>
    <property type="match status" value="1"/>
</dbReference>
<name>R9A7I4_9LEPT</name>
<accession>R9A7I4</accession>
<dbReference type="Pfam" id="PF07228">
    <property type="entry name" value="SpoIIE"/>
    <property type="match status" value="1"/>
</dbReference>
<keyword evidence="2" id="KW-1133">Transmembrane helix</keyword>
<dbReference type="SUPFAM" id="SSF81606">
    <property type="entry name" value="PP2C-like"/>
    <property type="match status" value="1"/>
</dbReference>
<feature type="domain" description="PPM-type phosphatase" evidence="3">
    <location>
        <begin position="420"/>
        <end position="636"/>
    </location>
</feature>
<proteinExistence type="predicted"/>
<feature type="transmembrane region" description="Helical" evidence="2">
    <location>
        <begin position="253"/>
        <end position="271"/>
    </location>
</feature>
<keyword evidence="1" id="KW-0378">Hydrolase</keyword>
<dbReference type="STRING" id="1218599.LEP1GSC195_1320"/>
<dbReference type="GO" id="GO:0016791">
    <property type="term" value="F:phosphatase activity"/>
    <property type="evidence" value="ECO:0007669"/>
    <property type="project" value="TreeGrafter"/>
</dbReference>
<keyword evidence="2" id="KW-0812">Transmembrane</keyword>
<protein>
    <submittedName>
        <fullName evidence="4">SpoIIE-like protein phosphatase domain protein</fullName>
    </submittedName>
</protein>
<evidence type="ECO:0000313" key="4">
    <source>
        <dbReference type="EMBL" id="EOQ97979.1"/>
    </source>
</evidence>
<evidence type="ECO:0000256" key="2">
    <source>
        <dbReference type="SAM" id="Phobius"/>
    </source>
</evidence>
<evidence type="ECO:0000313" key="5">
    <source>
        <dbReference type="Proteomes" id="UP000013984"/>
    </source>
</evidence>
<reference evidence="4" key="1">
    <citation type="submission" date="2013-04" db="EMBL/GenBank/DDBJ databases">
        <authorList>
            <person name="Harkins D.M."/>
            <person name="Durkin A.S."/>
            <person name="Brinkac L.M."/>
            <person name="Haft D.H."/>
            <person name="Selengut J.D."/>
            <person name="Sanka R."/>
            <person name="DePew J."/>
            <person name="Purushe J."/>
            <person name="Galloway R.L."/>
            <person name="Vinetz J.M."/>
            <person name="Sutton G.G."/>
            <person name="Nierman W.C."/>
            <person name="Fouts D.E."/>
        </authorList>
    </citation>
    <scope>NUCLEOTIDE SEQUENCE [LARGE SCALE GENOMIC DNA]</scope>
    <source>
        <strain evidence="4">CDC</strain>
    </source>
</reference>
<dbReference type="InterPro" id="IPR036457">
    <property type="entry name" value="PPM-type-like_dom_sf"/>
</dbReference>
<sequence>MRYVSWFLELYGNFLFVIKTKSFLKLFLSIITFLILPYFLLVSSMNYSQYKEALDWNQRFQLIRIQLLAIDLENQIREQINLDFVEKKTIGILSPADLNRVSKNCNPVTNHPQELSELTLVSCNLDSDKKSYFLVFDGKRISIHSTKFLEDSLLDSPFSDPNEGLFVLNSDGRFGISGFIEDDFLVSDFWRSDVQSSLQIRSNLPTLHETRKEEMDYFVVSFPMYNLPLQLFIVSPKELVLVPIKDSLKKNILISLSLLVLSFVFSTVISLREIESKQKLRLLLQEFPHAAILFDPKGKILLENLEIESKLLVTELYRDQLSIKEWIEKEVSSFLKGVSKIQNDKSKLRKEESEFYSADGSVYLLEITYQLWYLEQKYRFATGALVLVQNVTKKRLEFEKEMEYAKDLQKKYLPNKIIILPHLDYEVLYKPLIQVGGDYYDYIDLGNNRSIFAIGDVIGHGVKAAMMMTVLRVLFHQIVKTESDPKLILSRMNEGVSTNFPDPYAFVPFIFLLFDFNKKTVQYGNAGHPGMLYQSNSEMRCPEKLNPMFGMIQSMEPKILEFPIVKGDRFYLFTDGLKDVENSKQEKLWEKELIQFFSSMGTKHMSLIKQELELKISSYNEGIPFLDDITWIGIEVI</sequence>
<dbReference type="OrthoDB" id="311592at2"/>
<comment type="caution">
    <text evidence="4">The sequence shown here is derived from an EMBL/GenBank/DDBJ whole genome shotgun (WGS) entry which is preliminary data.</text>
</comment>